<feature type="compositionally biased region" description="Acidic residues" evidence="6">
    <location>
        <begin position="268"/>
        <end position="286"/>
    </location>
</feature>
<dbReference type="InterPro" id="IPR051316">
    <property type="entry name" value="Zinc-reg_GTPase_activator"/>
</dbReference>
<dbReference type="GO" id="GO:0005737">
    <property type="term" value="C:cytoplasm"/>
    <property type="evidence" value="ECO:0007669"/>
    <property type="project" value="TreeGrafter"/>
</dbReference>
<proteinExistence type="inferred from homology"/>
<keyword evidence="2" id="KW-0378">Hydrolase</keyword>
<dbReference type="PANTHER" id="PTHR13748:SF62">
    <property type="entry name" value="COBW DOMAIN-CONTAINING PROTEIN"/>
    <property type="match status" value="1"/>
</dbReference>
<dbReference type="InterPro" id="IPR036627">
    <property type="entry name" value="CobW-likC_sf"/>
</dbReference>
<evidence type="ECO:0000313" key="7">
    <source>
        <dbReference type="EMBL" id="QHN40571.1"/>
    </source>
</evidence>
<accession>A0A857L074</accession>
<gene>
    <name evidence="7" type="ORF">GII30_16755</name>
</gene>
<dbReference type="InterPro" id="IPR027417">
    <property type="entry name" value="P-loop_NTPase"/>
</dbReference>
<protein>
    <submittedName>
        <fullName evidence="7">GTP-binding protein</fullName>
    </submittedName>
</protein>
<evidence type="ECO:0000256" key="6">
    <source>
        <dbReference type="SAM" id="MobiDB-lite"/>
    </source>
</evidence>
<comment type="similarity">
    <text evidence="4">Belongs to the SIMIBI class G3E GTPase family. ZNG1 subfamily.</text>
</comment>
<organism evidence="7">
    <name type="scientific">Gordonia amarae</name>
    <dbReference type="NCBI Taxonomy" id="36821"/>
    <lineage>
        <taxon>Bacteria</taxon>
        <taxon>Bacillati</taxon>
        <taxon>Actinomycetota</taxon>
        <taxon>Actinomycetes</taxon>
        <taxon>Mycobacteriales</taxon>
        <taxon>Gordoniaceae</taxon>
        <taxon>Gordonia</taxon>
    </lineage>
</organism>
<dbReference type="InterPro" id="IPR003495">
    <property type="entry name" value="CobW/HypB/UreG_nucleotide-bd"/>
</dbReference>
<evidence type="ECO:0000256" key="4">
    <source>
        <dbReference type="ARBA" id="ARBA00034320"/>
    </source>
</evidence>
<evidence type="ECO:0000256" key="2">
    <source>
        <dbReference type="ARBA" id="ARBA00022801"/>
    </source>
</evidence>
<feature type="region of interest" description="Disordered" evidence="6">
    <location>
        <begin position="1"/>
        <end position="22"/>
    </location>
</feature>
<evidence type="ECO:0000256" key="1">
    <source>
        <dbReference type="ARBA" id="ARBA00022741"/>
    </source>
</evidence>
<dbReference type="SUPFAM" id="SSF90002">
    <property type="entry name" value="Hypothetical protein YjiA, C-terminal domain"/>
    <property type="match status" value="1"/>
</dbReference>
<evidence type="ECO:0000256" key="5">
    <source>
        <dbReference type="ARBA" id="ARBA00049117"/>
    </source>
</evidence>
<keyword evidence="3" id="KW-0143">Chaperone</keyword>
<dbReference type="GO" id="GO:0016787">
    <property type="term" value="F:hydrolase activity"/>
    <property type="evidence" value="ECO:0007669"/>
    <property type="project" value="UniProtKB-KW"/>
</dbReference>
<dbReference type="Pfam" id="PF02492">
    <property type="entry name" value="cobW"/>
    <property type="match status" value="1"/>
</dbReference>
<dbReference type="AlphaFoldDB" id="A0A857L074"/>
<reference evidence="7" key="1">
    <citation type="journal article" date="2021" name="Nat. Microbiol.">
        <title>Cocultivation of an ultrasmall environmental parasitic bacterium with lytic ability against bacteria associated with wastewater foams.</title>
        <authorList>
            <person name="Batinovic S."/>
            <person name="Rose J.J.A."/>
            <person name="Ratcliffe J."/>
            <person name="Seviour R.J."/>
            <person name="Petrovski S."/>
        </authorList>
    </citation>
    <scope>NUCLEOTIDE SEQUENCE</scope>
    <source>
        <strain evidence="7">CON44</strain>
    </source>
</reference>
<feature type="region of interest" description="Disordered" evidence="6">
    <location>
        <begin position="266"/>
        <end position="295"/>
    </location>
</feature>
<dbReference type="GO" id="GO:0000166">
    <property type="term" value="F:nucleotide binding"/>
    <property type="evidence" value="ECO:0007669"/>
    <property type="project" value="UniProtKB-KW"/>
</dbReference>
<dbReference type="Gene3D" id="3.30.1220.10">
    <property type="entry name" value="CobW-like, C-terminal domain"/>
    <property type="match status" value="1"/>
</dbReference>
<keyword evidence="1" id="KW-0547">Nucleotide-binding</keyword>
<dbReference type="SUPFAM" id="SSF52540">
    <property type="entry name" value="P-loop containing nucleoside triphosphate hydrolases"/>
    <property type="match status" value="1"/>
</dbReference>
<dbReference type="EMBL" id="CP045810">
    <property type="protein sequence ID" value="QHN40571.1"/>
    <property type="molecule type" value="Genomic_DNA"/>
</dbReference>
<dbReference type="InterPro" id="IPR011629">
    <property type="entry name" value="CobW-like_C"/>
</dbReference>
<dbReference type="CDD" id="cd03112">
    <property type="entry name" value="CobW-like"/>
    <property type="match status" value="1"/>
</dbReference>
<name>A0A857L074_9ACTN</name>
<evidence type="ECO:0000256" key="3">
    <source>
        <dbReference type="ARBA" id="ARBA00023186"/>
    </source>
</evidence>
<comment type="catalytic activity">
    <reaction evidence="5">
        <text>GTP + H2O = GDP + phosphate + H(+)</text>
        <dbReference type="Rhea" id="RHEA:19669"/>
        <dbReference type="ChEBI" id="CHEBI:15377"/>
        <dbReference type="ChEBI" id="CHEBI:15378"/>
        <dbReference type="ChEBI" id="CHEBI:37565"/>
        <dbReference type="ChEBI" id="CHEBI:43474"/>
        <dbReference type="ChEBI" id="CHEBI:58189"/>
    </reaction>
    <physiologicalReaction direction="left-to-right" evidence="5">
        <dbReference type="Rhea" id="RHEA:19670"/>
    </physiologicalReaction>
</comment>
<sequence>MRRAHQPHRELSRPPRPGTARRVPRVCAPRACVHSRRGARVFVSRRRDRPAIPVIVVAGFLGAGKTTLLNALLGNTVGARLGVIVNDFGAINVDALLVAGQSAGTISFGNGCLCCSVDADGLGDALSGLADPAAGLDAIVVEASGIAEPRALIKMVVAVADPAIRYGGLVYVLDAAAATLTRQLHPEIGGHLAIADLVVINKADLVDGDVLSGVLDMARELNPTAPAVVTTEGHIDARALFDPGSRPQPSDDLPRQLTLDELLRAEESGAEESDAEESDAEEESDADEHAAGECGTGHARHLHDAFTSVSVQVEGVLDPRRLAELLERPPVGCYRIKGVVWLAGAGEQFAVHAVGGFVRTERTGVRRMPRPPVSSLVVIGTGVDEVQVRADLGGLVAAPDLDDEFGILRITRHLPVPSQLPND</sequence>
<dbReference type="Gene3D" id="3.40.50.300">
    <property type="entry name" value="P-loop containing nucleotide triphosphate hydrolases"/>
    <property type="match status" value="1"/>
</dbReference>
<dbReference type="SMART" id="SM00833">
    <property type="entry name" value="CobW_C"/>
    <property type="match status" value="1"/>
</dbReference>
<dbReference type="Pfam" id="PF07683">
    <property type="entry name" value="CobW_C"/>
    <property type="match status" value="1"/>
</dbReference>
<dbReference type="PANTHER" id="PTHR13748">
    <property type="entry name" value="COBW-RELATED"/>
    <property type="match status" value="1"/>
</dbReference>